<reference evidence="1" key="1">
    <citation type="submission" date="2019-10" db="EMBL/GenBank/DDBJ databases">
        <title>Conservation and host-specific expression of non-tandemly repeated heterogenous ribosome RNA gene in arbuscular mycorrhizal fungi.</title>
        <authorList>
            <person name="Maeda T."/>
            <person name="Kobayashi Y."/>
            <person name="Nakagawa T."/>
            <person name="Ezawa T."/>
            <person name="Yamaguchi K."/>
            <person name="Bino T."/>
            <person name="Nishimoto Y."/>
            <person name="Shigenobu S."/>
            <person name="Kawaguchi M."/>
        </authorList>
    </citation>
    <scope>NUCLEOTIDE SEQUENCE</scope>
    <source>
        <strain evidence="1">HR1</strain>
    </source>
</reference>
<name>A0A8H3QC00_9GLOM</name>
<sequence length="121" mass="14397">MSEKLQLEHKAVDHPGKNKTVEIRSTGTRGSVFTERIKCEPILECKNQEQFKYYTMYKGDSTVKTRSERDCWQLTRDMDEKMKDLYNVGEDKLQEFMTKEYGSKFVKVLKLKKRMENPIVF</sequence>
<proteinExistence type="predicted"/>
<organism evidence="1 2">
    <name type="scientific">Rhizophagus clarus</name>
    <dbReference type="NCBI Taxonomy" id="94130"/>
    <lineage>
        <taxon>Eukaryota</taxon>
        <taxon>Fungi</taxon>
        <taxon>Fungi incertae sedis</taxon>
        <taxon>Mucoromycota</taxon>
        <taxon>Glomeromycotina</taxon>
        <taxon>Glomeromycetes</taxon>
        <taxon>Glomerales</taxon>
        <taxon>Glomeraceae</taxon>
        <taxon>Rhizophagus</taxon>
    </lineage>
</organism>
<accession>A0A8H3QC00</accession>
<dbReference type="Proteomes" id="UP000615446">
    <property type="component" value="Unassembled WGS sequence"/>
</dbReference>
<gene>
    <name evidence="1" type="ORF">RCL2_000091400</name>
</gene>
<dbReference type="EMBL" id="BLAL01000006">
    <property type="protein sequence ID" value="GES73372.1"/>
    <property type="molecule type" value="Genomic_DNA"/>
</dbReference>
<dbReference type="AlphaFoldDB" id="A0A8H3QC00"/>
<protein>
    <submittedName>
        <fullName evidence="1">Uncharacterized protein</fullName>
    </submittedName>
</protein>
<evidence type="ECO:0000313" key="1">
    <source>
        <dbReference type="EMBL" id="GES73372.1"/>
    </source>
</evidence>
<evidence type="ECO:0000313" key="2">
    <source>
        <dbReference type="Proteomes" id="UP000615446"/>
    </source>
</evidence>
<comment type="caution">
    <text evidence="1">The sequence shown here is derived from an EMBL/GenBank/DDBJ whole genome shotgun (WGS) entry which is preliminary data.</text>
</comment>